<evidence type="ECO:0000313" key="3">
    <source>
        <dbReference type="Proteomes" id="UP000192247"/>
    </source>
</evidence>
<sequence>MTYTKHVKKRKGSGGQNLLGAIRVAGLVTGSNGEQSESPKQAPKCPTTTGYQSM</sequence>
<evidence type="ECO:0000313" key="2">
    <source>
        <dbReference type="EMBL" id="OQR79123.1"/>
    </source>
</evidence>
<accession>A0A1V9Y098</accession>
<dbReference type="InParanoid" id="A0A1V9Y098"/>
<evidence type="ECO:0000256" key="1">
    <source>
        <dbReference type="SAM" id="MobiDB-lite"/>
    </source>
</evidence>
<keyword evidence="3" id="KW-1185">Reference proteome</keyword>
<reference evidence="2 3" key="1">
    <citation type="journal article" date="2017" name="Gigascience">
        <title>Draft genome of the honey bee ectoparasitic mite, Tropilaelaps mercedesae, is shaped by the parasitic life history.</title>
        <authorList>
            <person name="Dong X."/>
            <person name="Armstrong S.D."/>
            <person name="Xia D."/>
            <person name="Makepeace B.L."/>
            <person name="Darby A.C."/>
            <person name="Kadowaki T."/>
        </authorList>
    </citation>
    <scope>NUCLEOTIDE SEQUENCE [LARGE SCALE GENOMIC DNA]</scope>
    <source>
        <strain evidence="2">Wuxi-XJTLU</strain>
    </source>
</reference>
<dbReference type="AlphaFoldDB" id="A0A1V9Y098"/>
<feature type="region of interest" description="Disordered" evidence="1">
    <location>
        <begin position="29"/>
        <end position="54"/>
    </location>
</feature>
<dbReference type="Proteomes" id="UP000192247">
    <property type="component" value="Unassembled WGS sequence"/>
</dbReference>
<name>A0A1V9Y098_9ACAR</name>
<organism evidence="2 3">
    <name type="scientific">Tropilaelaps mercedesae</name>
    <dbReference type="NCBI Taxonomy" id="418985"/>
    <lineage>
        <taxon>Eukaryota</taxon>
        <taxon>Metazoa</taxon>
        <taxon>Ecdysozoa</taxon>
        <taxon>Arthropoda</taxon>
        <taxon>Chelicerata</taxon>
        <taxon>Arachnida</taxon>
        <taxon>Acari</taxon>
        <taxon>Parasitiformes</taxon>
        <taxon>Mesostigmata</taxon>
        <taxon>Gamasina</taxon>
        <taxon>Dermanyssoidea</taxon>
        <taxon>Laelapidae</taxon>
        <taxon>Tropilaelaps</taxon>
    </lineage>
</organism>
<feature type="compositionally biased region" description="Polar residues" evidence="1">
    <location>
        <begin position="29"/>
        <end position="39"/>
    </location>
</feature>
<protein>
    <submittedName>
        <fullName evidence="2">Uncharacterized protein</fullName>
    </submittedName>
</protein>
<comment type="caution">
    <text evidence="2">The sequence shown here is derived from an EMBL/GenBank/DDBJ whole genome shotgun (WGS) entry which is preliminary data.</text>
</comment>
<dbReference type="EMBL" id="MNPL01001457">
    <property type="protein sequence ID" value="OQR79123.1"/>
    <property type="molecule type" value="Genomic_DNA"/>
</dbReference>
<proteinExistence type="predicted"/>
<gene>
    <name evidence="2" type="ORF">BIW11_02609</name>
</gene>